<dbReference type="InterPro" id="IPR013785">
    <property type="entry name" value="Aldolase_TIM"/>
</dbReference>
<evidence type="ECO:0000313" key="6">
    <source>
        <dbReference type="EMBL" id="MBC9785213.1"/>
    </source>
</evidence>
<dbReference type="InterPro" id="IPR058240">
    <property type="entry name" value="rSAM_sf"/>
</dbReference>
<evidence type="ECO:0000259" key="5">
    <source>
        <dbReference type="PROSITE" id="PS51918"/>
    </source>
</evidence>
<keyword evidence="2" id="KW-0479">Metal-binding</keyword>
<keyword evidence="4" id="KW-0411">Iron-sulfur</keyword>
<dbReference type="Pfam" id="PF04055">
    <property type="entry name" value="Radical_SAM"/>
    <property type="match status" value="1"/>
</dbReference>
<name>A0ABR7T5D1_HELCL</name>
<evidence type="ECO:0000256" key="2">
    <source>
        <dbReference type="ARBA" id="ARBA00022723"/>
    </source>
</evidence>
<keyword evidence="7" id="KW-1185">Reference proteome</keyword>
<comment type="caution">
    <text evidence="6">The sequence shown here is derived from an EMBL/GenBank/DDBJ whole genome shotgun (WGS) entry which is preliminary data.</text>
</comment>
<feature type="domain" description="Radical SAM core" evidence="5">
    <location>
        <begin position="23"/>
        <end position="225"/>
    </location>
</feature>
<protein>
    <submittedName>
        <fullName evidence="6">Radical SAM protein</fullName>
    </submittedName>
</protein>
<dbReference type="SFLD" id="SFLDS00029">
    <property type="entry name" value="Radical_SAM"/>
    <property type="match status" value="1"/>
</dbReference>
<dbReference type="PROSITE" id="PS51918">
    <property type="entry name" value="RADICAL_SAM"/>
    <property type="match status" value="1"/>
</dbReference>
<dbReference type="SUPFAM" id="SSF102114">
    <property type="entry name" value="Radical SAM enzymes"/>
    <property type="match status" value="1"/>
</dbReference>
<accession>A0ABR7T5D1</accession>
<dbReference type="Proteomes" id="UP000617402">
    <property type="component" value="Unassembled WGS sequence"/>
</dbReference>
<dbReference type="PANTHER" id="PTHR11228:SF7">
    <property type="entry name" value="PQQA PEPTIDE CYCLASE"/>
    <property type="match status" value="1"/>
</dbReference>
<evidence type="ECO:0000256" key="4">
    <source>
        <dbReference type="ARBA" id="ARBA00023014"/>
    </source>
</evidence>
<evidence type="ECO:0000256" key="3">
    <source>
        <dbReference type="ARBA" id="ARBA00023004"/>
    </source>
</evidence>
<dbReference type="Gene3D" id="3.20.20.70">
    <property type="entry name" value="Aldolase class I"/>
    <property type="match status" value="1"/>
</dbReference>
<dbReference type="PANTHER" id="PTHR11228">
    <property type="entry name" value="RADICAL SAM DOMAIN PROTEIN"/>
    <property type="match status" value="1"/>
</dbReference>
<dbReference type="InterPro" id="IPR007197">
    <property type="entry name" value="rSAM"/>
</dbReference>
<sequence>MASFWRQWSHYARFALPFLLGQQDVPLILGLVVTDRCNLACKDCRVANTGRSDMTFTQIQEKLLSCYRRGFRELYIEGGEPFLWRDHDYRLDDVVEEARRIGFFHVHIYTNGHFPLQSRADLLWVSVDGLRDHYARIRGDHFEKVRANIFASPMQKKSIVYTVNQLNRDHIEVFLRTVAQDKWPVAGVMFYFHTPYYGIDELFIPAKERSSIIDELIQHKQKGLPVYNSISGLRLLQSGNWRRPSRTYAIIDQDGEYLCCRYNRPEICRECGYGACTEVAAAQQWHVDAWRNLAGFL</sequence>
<evidence type="ECO:0000313" key="7">
    <source>
        <dbReference type="Proteomes" id="UP000617402"/>
    </source>
</evidence>
<keyword evidence="1" id="KW-0949">S-adenosyl-L-methionine</keyword>
<dbReference type="RefSeq" id="WP_188040712.1">
    <property type="nucleotide sequence ID" value="NZ_JACVHF010000012.1"/>
</dbReference>
<gene>
    <name evidence="6" type="ORF">H1S01_11910</name>
</gene>
<dbReference type="InterPro" id="IPR050377">
    <property type="entry name" value="Radical_SAM_PqqE_MftC-like"/>
</dbReference>
<dbReference type="EMBL" id="JACVHF010000012">
    <property type="protein sequence ID" value="MBC9785213.1"/>
    <property type="molecule type" value="Genomic_DNA"/>
</dbReference>
<evidence type="ECO:0000256" key="1">
    <source>
        <dbReference type="ARBA" id="ARBA00022691"/>
    </source>
</evidence>
<proteinExistence type="predicted"/>
<organism evidence="6 7">
    <name type="scientific">Heliobacterium chlorum</name>
    <dbReference type="NCBI Taxonomy" id="2698"/>
    <lineage>
        <taxon>Bacteria</taxon>
        <taxon>Bacillati</taxon>
        <taxon>Bacillota</taxon>
        <taxon>Clostridia</taxon>
        <taxon>Eubacteriales</taxon>
        <taxon>Heliobacteriaceae</taxon>
        <taxon>Heliobacterium</taxon>
    </lineage>
</organism>
<dbReference type="CDD" id="cd01335">
    <property type="entry name" value="Radical_SAM"/>
    <property type="match status" value="1"/>
</dbReference>
<reference evidence="6 7" key="1">
    <citation type="submission" date="2020-07" db="EMBL/GenBank/DDBJ databases">
        <title>Draft whole-genome sequence of Heliobacterium chlorum DSM 3682, type strain.</title>
        <authorList>
            <person name="Kyndt J.A."/>
            <person name="Meyer T.E."/>
            <person name="Imhoff J.F."/>
        </authorList>
    </citation>
    <scope>NUCLEOTIDE SEQUENCE [LARGE SCALE GENOMIC DNA]</scope>
    <source>
        <strain evidence="6 7">DSM 3682</strain>
    </source>
</reference>
<keyword evidence="3" id="KW-0408">Iron</keyword>